<sequence>MDTNSLNSFTILGFVGQDARGYTSKKASRKFTVIDICTQEKYKNKPDPKIVWHKVQIWGTKMAPWAERAVKRGMMVLAKGRTDNHFIIKKCAVCGAEQKEMITDYKVEEFIILRGKKLEDPATAGPAPAAAQQVQAAAQQAAPIVEEDPY</sequence>
<evidence type="ECO:0008006" key="2">
    <source>
        <dbReference type="Google" id="ProtNLM"/>
    </source>
</evidence>
<organism evidence="1">
    <name type="scientific">marine sediment metagenome</name>
    <dbReference type="NCBI Taxonomy" id="412755"/>
    <lineage>
        <taxon>unclassified sequences</taxon>
        <taxon>metagenomes</taxon>
        <taxon>ecological metagenomes</taxon>
    </lineage>
</organism>
<evidence type="ECO:0000313" key="1">
    <source>
        <dbReference type="EMBL" id="KKN67497.1"/>
    </source>
</evidence>
<dbReference type="SUPFAM" id="SSF50249">
    <property type="entry name" value="Nucleic acid-binding proteins"/>
    <property type="match status" value="1"/>
</dbReference>
<proteinExistence type="predicted"/>
<dbReference type="Gene3D" id="2.40.50.140">
    <property type="entry name" value="Nucleic acid-binding proteins"/>
    <property type="match status" value="1"/>
</dbReference>
<reference evidence="1" key="1">
    <citation type="journal article" date="2015" name="Nature">
        <title>Complex archaea that bridge the gap between prokaryotes and eukaryotes.</title>
        <authorList>
            <person name="Spang A."/>
            <person name="Saw J.H."/>
            <person name="Jorgensen S.L."/>
            <person name="Zaremba-Niedzwiedzka K."/>
            <person name="Martijn J."/>
            <person name="Lind A.E."/>
            <person name="van Eijk R."/>
            <person name="Schleper C."/>
            <person name="Guy L."/>
            <person name="Ettema T.J."/>
        </authorList>
    </citation>
    <scope>NUCLEOTIDE SEQUENCE</scope>
</reference>
<accession>A0A0F9SXY0</accession>
<protein>
    <recommendedName>
        <fullName evidence="2">Single-stranded DNA-binding protein</fullName>
    </recommendedName>
</protein>
<comment type="caution">
    <text evidence="1">The sequence shown here is derived from an EMBL/GenBank/DDBJ whole genome shotgun (WGS) entry which is preliminary data.</text>
</comment>
<gene>
    <name evidence="1" type="ORF">LCGC14_0460940</name>
</gene>
<dbReference type="EMBL" id="LAZR01000473">
    <property type="protein sequence ID" value="KKN67497.1"/>
    <property type="molecule type" value="Genomic_DNA"/>
</dbReference>
<dbReference type="InterPro" id="IPR012340">
    <property type="entry name" value="NA-bd_OB-fold"/>
</dbReference>
<name>A0A0F9SXY0_9ZZZZ</name>
<dbReference type="AlphaFoldDB" id="A0A0F9SXY0"/>